<evidence type="ECO:0000313" key="8">
    <source>
        <dbReference type="Proteomes" id="UP001320148"/>
    </source>
</evidence>
<protein>
    <recommendedName>
        <fullName evidence="5 6">Dephospho-CoA kinase</fullName>
        <ecNumber evidence="5 6">2.7.1.24</ecNumber>
    </recommendedName>
    <alternativeName>
        <fullName evidence="5">Dephosphocoenzyme A kinase</fullName>
    </alternativeName>
</protein>
<dbReference type="PANTHER" id="PTHR10695">
    <property type="entry name" value="DEPHOSPHO-COA KINASE-RELATED"/>
    <property type="match status" value="1"/>
</dbReference>
<dbReference type="PROSITE" id="PS51219">
    <property type="entry name" value="DPCK"/>
    <property type="match status" value="1"/>
</dbReference>
<dbReference type="Gene3D" id="3.40.50.300">
    <property type="entry name" value="P-loop containing nucleotide triphosphate hydrolases"/>
    <property type="match status" value="1"/>
</dbReference>
<gene>
    <name evidence="5 7" type="primary">coaE</name>
    <name evidence="7" type="ORF">DSLASN_48720</name>
</gene>
<feature type="binding site" evidence="5">
    <location>
        <begin position="11"/>
        <end position="16"/>
    </location>
    <ligand>
        <name>ATP</name>
        <dbReference type="ChEBI" id="CHEBI:30616"/>
    </ligand>
</feature>
<evidence type="ECO:0000313" key="7">
    <source>
        <dbReference type="EMBL" id="BCS99240.1"/>
    </source>
</evidence>
<keyword evidence="5 7" id="KW-0418">Kinase</keyword>
<proteinExistence type="inferred from homology"/>
<keyword evidence="2 5" id="KW-0547">Nucleotide-binding</keyword>
<dbReference type="InterPro" id="IPR001977">
    <property type="entry name" value="Depp_CoAkinase"/>
</dbReference>
<keyword evidence="5" id="KW-0963">Cytoplasm</keyword>
<comment type="function">
    <text evidence="5">Catalyzes the phosphorylation of the 3'-hydroxyl group of dephosphocoenzyme A to form coenzyme A.</text>
</comment>
<dbReference type="Pfam" id="PF01121">
    <property type="entry name" value="CoaE"/>
    <property type="match status" value="1"/>
</dbReference>
<comment type="catalytic activity">
    <reaction evidence="5">
        <text>3'-dephospho-CoA + ATP = ADP + CoA + H(+)</text>
        <dbReference type="Rhea" id="RHEA:18245"/>
        <dbReference type="ChEBI" id="CHEBI:15378"/>
        <dbReference type="ChEBI" id="CHEBI:30616"/>
        <dbReference type="ChEBI" id="CHEBI:57287"/>
        <dbReference type="ChEBI" id="CHEBI:57328"/>
        <dbReference type="ChEBI" id="CHEBI:456216"/>
        <dbReference type="EC" id="2.7.1.24"/>
    </reaction>
</comment>
<evidence type="ECO:0000256" key="6">
    <source>
        <dbReference type="NCBIfam" id="TIGR00152"/>
    </source>
</evidence>
<dbReference type="EMBL" id="AP024488">
    <property type="protein sequence ID" value="BCS99240.1"/>
    <property type="molecule type" value="Genomic_DNA"/>
</dbReference>
<dbReference type="RefSeq" id="WP_236890584.1">
    <property type="nucleotide sequence ID" value="NZ_AP024488.1"/>
</dbReference>
<sequence>MVKVGLTGGAASGKTTVCELFREKGVAVSIADDLARDAVKAGSPGFDAVVAWFGQGVVSERGELDRPALRRMLISDTESRRVLESIVQPEVIRLMGAFLEREEGRGAAMAVCEVPLLFELDLAGMFDVTLHVGVGHVCQCARLMARDGVTQTEAERLLALQLSDEEKRGRADLVLDNTRGLSELREGFYKVFEKIIKKSRGSL</sequence>
<accession>A0ABM7PNV5</accession>
<dbReference type="EC" id="2.7.1.24" evidence="5 6"/>
<evidence type="ECO:0000256" key="1">
    <source>
        <dbReference type="ARBA" id="ARBA00009018"/>
    </source>
</evidence>
<name>A0ABM7PNV5_9BACT</name>
<evidence type="ECO:0000256" key="3">
    <source>
        <dbReference type="ARBA" id="ARBA00022840"/>
    </source>
</evidence>
<dbReference type="CDD" id="cd02022">
    <property type="entry name" value="DPCK"/>
    <property type="match status" value="1"/>
</dbReference>
<dbReference type="SUPFAM" id="SSF52540">
    <property type="entry name" value="P-loop containing nucleoside triphosphate hydrolases"/>
    <property type="match status" value="1"/>
</dbReference>
<reference evidence="7 8" key="1">
    <citation type="submission" date="2021-02" db="EMBL/GenBank/DDBJ databases">
        <title>Complete genome of Desulfoluna sp. strain ASN36.</title>
        <authorList>
            <person name="Takahashi A."/>
            <person name="Kojima H."/>
            <person name="Fukui M."/>
        </authorList>
    </citation>
    <scope>NUCLEOTIDE SEQUENCE [LARGE SCALE GENOMIC DNA]</scope>
    <source>
        <strain evidence="7 8">ASN36</strain>
    </source>
</reference>
<organism evidence="7 8">
    <name type="scientific">Desulfoluna limicola</name>
    <dbReference type="NCBI Taxonomy" id="2810562"/>
    <lineage>
        <taxon>Bacteria</taxon>
        <taxon>Pseudomonadati</taxon>
        <taxon>Thermodesulfobacteriota</taxon>
        <taxon>Desulfobacteria</taxon>
        <taxon>Desulfobacterales</taxon>
        <taxon>Desulfolunaceae</taxon>
        <taxon>Desulfoluna</taxon>
    </lineage>
</organism>
<evidence type="ECO:0000256" key="2">
    <source>
        <dbReference type="ARBA" id="ARBA00022741"/>
    </source>
</evidence>
<comment type="similarity">
    <text evidence="1 5">Belongs to the CoaE family.</text>
</comment>
<dbReference type="InterPro" id="IPR027417">
    <property type="entry name" value="P-loop_NTPase"/>
</dbReference>
<keyword evidence="8" id="KW-1185">Reference proteome</keyword>
<dbReference type="GO" id="GO:0016301">
    <property type="term" value="F:kinase activity"/>
    <property type="evidence" value="ECO:0007669"/>
    <property type="project" value="UniProtKB-KW"/>
</dbReference>
<dbReference type="NCBIfam" id="TIGR00152">
    <property type="entry name" value="dephospho-CoA kinase"/>
    <property type="match status" value="1"/>
</dbReference>
<evidence type="ECO:0000256" key="5">
    <source>
        <dbReference type="HAMAP-Rule" id="MF_00376"/>
    </source>
</evidence>
<dbReference type="HAMAP" id="MF_00376">
    <property type="entry name" value="Dephospho_CoA_kinase"/>
    <property type="match status" value="1"/>
</dbReference>
<dbReference type="Proteomes" id="UP001320148">
    <property type="component" value="Chromosome"/>
</dbReference>
<dbReference type="PANTHER" id="PTHR10695:SF46">
    <property type="entry name" value="BIFUNCTIONAL COENZYME A SYNTHASE-RELATED"/>
    <property type="match status" value="1"/>
</dbReference>
<comment type="subcellular location">
    <subcellularLocation>
        <location evidence="5">Cytoplasm</location>
    </subcellularLocation>
</comment>
<keyword evidence="4 5" id="KW-0173">Coenzyme A biosynthesis</keyword>
<evidence type="ECO:0000256" key="4">
    <source>
        <dbReference type="ARBA" id="ARBA00022993"/>
    </source>
</evidence>
<keyword evidence="3 5" id="KW-0067">ATP-binding</keyword>
<comment type="pathway">
    <text evidence="5">Cofactor biosynthesis; coenzyme A biosynthesis; CoA from (R)-pantothenate: step 5/5.</text>
</comment>
<keyword evidence="5" id="KW-0808">Transferase</keyword>